<evidence type="ECO:0000259" key="4">
    <source>
        <dbReference type="Pfam" id="PF07992"/>
    </source>
</evidence>
<evidence type="ECO:0000313" key="6">
    <source>
        <dbReference type="Proteomes" id="UP000248423"/>
    </source>
</evidence>
<dbReference type="Gene3D" id="3.50.50.60">
    <property type="entry name" value="FAD/NAD(P)-binding domain"/>
    <property type="match status" value="2"/>
</dbReference>
<comment type="similarity">
    <text evidence="1">Belongs to the class-II pyridine nucleotide-disulfide oxidoreductase family.</text>
</comment>
<dbReference type="OrthoDB" id="10260355at2759"/>
<dbReference type="InterPro" id="IPR050097">
    <property type="entry name" value="Ferredoxin-NADP_redctase_2"/>
</dbReference>
<keyword evidence="3" id="KW-0560">Oxidoreductase</keyword>
<dbReference type="GO" id="GO:0016491">
    <property type="term" value="F:oxidoreductase activity"/>
    <property type="evidence" value="ECO:0007669"/>
    <property type="project" value="UniProtKB-KW"/>
</dbReference>
<dbReference type="EMBL" id="KZ826422">
    <property type="protein sequence ID" value="PYI01182.1"/>
    <property type="molecule type" value="Genomic_DNA"/>
</dbReference>
<dbReference type="InterPro" id="IPR036188">
    <property type="entry name" value="FAD/NAD-bd_sf"/>
</dbReference>
<proteinExistence type="inferred from homology"/>
<dbReference type="STRING" id="1448318.A0A319DTZ9"/>
<dbReference type="GO" id="GO:0097237">
    <property type="term" value="P:cellular response to toxic substance"/>
    <property type="evidence" value="ECO:0007669"/>
    <property type="project" value="UniProtKB-ARBA"/>
</dbReference>
<accession>A0A319DTZ9</accession>
<reference evidence="5 6" key="1">
    <citation type="submission" date="2018-02" db="EMBL/GenBank/DDBJ databases">
        <title>The genomes of Aspergillus section Nigri reveals drivers in fungal speciation.</title>
        <authorList>
            <consortium name="DOE Joint Genome Institute"/>
            <person name="Vesth T.C."/>
            <person name="Nybo J."/>
            <person name="Theobald S."/>
            <person name="Brandl J."/>
            <person name="Frisvad J.C."/>
            <person name="Nielsen K.F."/>
            <person name="Lyhne E.K."/>
            <person name="Kogle M.E."/>
            <person name="Kuo A."/>
            <person name="Riley R."/>
            <person name="Clum A."/>
            <person name="Nolan M."/>
            <person name="Lipzen A."/>
            <person name="Salamov A."/>
            <person name="Henrissat B."/>
            <person name="Wiebenga A."/>
            <person name="De vries R.P."/>
            <person name="Grigoriev I.V."/>
            <person name="Mortensen U.H."/>
            <person name="Andersen M.R."/>
            <person name="Baker S.E."/>
        </authorList>
    </citation>
    <scope>NUCLEOTIDE SEQUENCE [LARGE SCALE GENOMIC DNA]</scope>
    <source>
        <strain evidence="5 6">CBS 121057</strain>
    </source>
</reference>
<organism evidence="5 6">
    <name type="scientific">Aspergillus sclerotiicarbonarius (strain CBS 121057 / IBT 28362)</name>
    <dbReference type="NCBI Taxonomy" id="1448318"/>
    <lineage>
        <taxon>Eukaryota</taxon>
        <taxon>Fungi</taxon>
        <taxon>Dikarya</taxon>
        <taxon>Ascomycota</taxon>
        <taxon>Pezizomycotina</taxon>
        <taxon>Eurotiomycetes</taxon>
        <taxon>Eurotiomycetidae</taxon>
        <taxon>Eurotiales</taxon>
        <taxon>Aspergillaceae</taxon>
        <taxon>Aspergillus</taxon>
        <taxon>Aspergillus subgen. Circumdati</taxon>
    </lineage>
</organism>
<evidence type="ECO:0000313" key="5">
    <source>
        <dbReference type="EMBL" id="PYI01182.1"/>
    </source>
</evidence>
<feature type="domain" description="FAD/NAD(P)-binding" evidence="4">
    <location>
        <begin position="8"/>
        <end position="302"/>
    </location>
</feature>
<dbReference type="SUPFAM" id="SSF51905">
    <property type="entry name" value="FAD/NAD(P)-binding domain"/>
    <property type="match status" value="1"/>
</dbReference>
<dbReference type="Pfam" id="PF07992">
    <property type="entry name" value="Pyr_redox_2"/>
    <property type="match status" value="1"/>
</dbReference>
<gene>
    <name evidence="5" type="ORF">BO78DRAFT_354090</name>
</gene>
<dbReference type="PRINTS" id="PR00368">
    <property type="entry name" value="FADPNR"/>
</dbReference>
<dbReference type="AlphaFoldDB" id="A0A319DTZ9"/>
<dbReference type="VEuPathDB" id="FungiDB:BO78DRAFT_354090"/>
<sequence length="328" mass="35240">MPPPTPLYDVLIIGAGPSGLSTATGLARQLHTTILFTSEIHRNAKTHHMHNVLGWDHAHPSEFRSAGLSNLTTRYKNTIQIQPNPTTIETIRALKSSHQVFEARDAHGHRWYGRKVVLATGVRDLMLDIEGYGECWANGIFHCLFCEGFEERGGESVGVLAIGVLGDPARAVHVARMAGRFARGVTVYTNGDGKVGEGLRGVVEGVSWLRVDERPIVRFEKGEVGMSVLVHLGDGESKMEGFLVHHPHTELNGPFAKQLGLALTEGGEIQTSGPFHETSVPGVFAVGDCATPVKVITQALATGTLAAAGLVAQLQAQPVPEFEGGWEV</sequence>
<dbReference type="PRINTS" id="PR00469">
    <property type="entry name" value="PNDRDTASEII"/>
</dbReference>
<evidence type="ECO:0000256" key="2">
    <source>
        <dbReference type="ARBA" id="ARBA00022630"/>
    </source>
</evidence>
<dbReference type="PANTHER" id="PTHR48105">
    <property type="entry name" value="THIOREDOXIN REDUCTASE 1-RELATED-RELATED"/>
    <property type="match status" value="1"/>
</dbReference>
<dbReference type="InterPro" id="IPR023753">
    <property type="entry name" value="FAD/NAD-binding_dom"/>
</dbReference>
<protein>
    <submittedName>
        <fullName evidence="5">Putative pyridine nucleotide-disulfide oxidoreductase</fullName>
    </submittedName>
</protein>
<evidence type="ECO:0000256" key="3">
    <source>
        <dbReference type="ARBA" id="ARBA00023002"/>
    </source>
</evidence>
<name>A0A319DTZ9_ASPSB</name>
<keyword evidence="6" id="KW-1185">Reference proteome</keyword>
<dbReference type="Proteomes" id="UP000248423">
    <property type="component" value="Unassembled WGS sequence"/>
</dbReference>
<keyword evidence="2" id="KW-0285">Flavoprotein</keyword>
<evidence type="ECO:0000256" key="1">
    <source>
        <dbReference type="ARBA" id="ARBA00009333"/>
    </source>
</evidence>